<dbReference type="GO" id="GO:0061809">
    <property type="term" value="F:NAD+ nucleosidase activity, cyclic ADP-ribose generating"/>
    <property type="evidence" value="ECO:0007669"/>
    <property type="project" value="UniProtKB-EC"/>
</dbReference>
<dbReference type="Gene3D" id="1.10.8.430">
    <property type="entry name" value="Helical domain of apoptotic protease-activating factors"/>
    <property type="match status" value="1"/>
</dbReference>
<sequence length="473" mass="53983">MWAGWMSSFTICFRLVSPGLFAFVGICARGWLGFGLEGTFLRAFISSVKEMLVRSLESSRDDIFASYLSGKFLPPSSSSSRTLFSNSKVVAALFFQSLGTPPSTCPRPALVGAGSISNLTTSHKSNACSLKAFKSETPAKEFFELFERVVEYANGLPLALEVFGSFLSGRSDEAQWRSAIERLKKEYNKEILDKLQISFDGLEQSKKDIFLDIACIFKEEDKDMVTKILDGCGFFPDIGIYVLIKKSLITIDENNKLSMHELLQKMGRKIVYQESPNEAGKRCRLWEEKDTYYVLIKNTLITLYIVKLIPLFPLVVIRKQNTWTLSADAFLKIKRLRLLRFLNAPNSRDIKYLSNELRLLEWHGYPFKSFPSSFQPEKLVALLLPYSFIQKLWKPDMPLHKLKLVDLKCSRNLVKTPDFRMVPNIESLVLEGTGIADFHPSIRFLRRLKLLNLRNCKSLGVSLPKLERNLLKH</sequence>
<dbReference type="SUPFAM" id="SSF52540">
    <property type="entry name" value="P-loop containing nucleoside triphosphate hydrolases"/>
    <property type="match status" value="1"/>
</dbReference>
<keyword evidence="1" id="KW-0677">Repeat</keyword>
<feature type="transmembrane region" description="Helical" evidence="2">
    <location>
        <begin position="20"/>
        <end position="45"/>
    </location>
</feature>
<dbReference type="PANTHER" id="PTHR11017">
    <property type="entry name" value="LEUCINE-RICH REPEAT-CONTAINING PROTEIN"/>
    <property type="match status" value="1"/>
</dbReference>
<dbReference type="InterPro" id="IPR032675">
    <property type="entry name" value="LRR_dom_sf"/>
</dbReference>
<evidence type="ECO:0000256" key="1">
    <source>
        <dbReference type="ARBA" id="ARBA00022737"/>
    </source>
</evidence>
<dbReference type="SUPFAM" id="SSF52058">
    <property type="entry name" value="L domain-like"/>
    <property type="match status" value="1"/>
</dbReference>
<dbReference type="GeneID" id="107917247"/>
<gene>
    <name evidence="5" type="primary">LOC107917247</name>
</gene>
<dbReference type="InterPro" id="IPR027417">
    <property type="entry name" value="P-loop_NTPase"/>
</dbReference>
<dbReference type="InterPro" id="IPR042197">
    <property type="entry name" value="Apaf_helical"/>
</dbReference>
<evidence type="ECO:0000259" key="3">
    <source>
        <dbReference type="Pfam" id="PF23282"/>
    </source>
</evidence>
<evidence type="ECO:0000313" key="4">
    <source>
        <dbReference type="Proteomes" id="UP000818029"/>
    </source>
</evidence>
<keyword evidence="2" id="KW-0812">Transmembrane</keyword>
<dbReference type="GO" id="GO:0006952">
    <property type="term" value="P:defense response"/>
    <property type="evidence" value="ECO:0007669"/>
    <property type="project" value="InterPro"/>
</dbReference>
<reference evidence="5" key="2">
    <citation type="submission" date="2025-08" db="UniProtKB">
        <authorList>
            <consortium name="RefSeq"/>
        </authorList>
    </citation>
    <scope>IDENTIFICATION</scope>
</reference>
<dbReference type="Pfam" id="PF23282">
    <property type="entry name" value="WHD_ROQ1"/>
    <property type="match status" value="1"/>
</dbReference>
<dbReference type="SUPFAM" id="SSF46785">
    <property type="entry name" value="Winged helix' DNA-binding domain"/>
    <property type="match status" value="1"/>
</dbReference>
<organism evidence="4 5">
    <name type="scientific">Gossypium hirsutum</name>
    <name type="common">Upland cotton</name>
    <name type="synonym">Gossypium mexicanum</name>
    <dbReference type="NCBI Taxonomy" id="3635"/>
    <lineage>
        <taxon>Eukaryota</taxon>
        <taxon>Viridiplantae</taxon>
        <taxon>Streptophyta</taxon>
        <taxon>Embryophyta</taxon>
        <taxon>Tracheophyta</taxon>
        <taxon>Spermatophyta</taxon>
        <taxon>Magnoliopsida</taxon>
        <taxon>eudicotyledons</taxon>
        <taxon>Gunneridae</taxon>
        <taxon>Pentapetalae</taxon>
        <taxon>rosids</taxon>
        <taxon>malvids</taxon>
        <taxon>Malvales</taxon>
        <taxon>Malvaceae</taxon>
        <taxon>Malvoideae</taxon>
        <taxon>Gossypium</taxon>
    </lineage>
</organism>
<accession>A0A1U8KM81</accession>
<dbReference type="RefSeq" id="XP_016702108.2">
    <property type="nucleotide sequence ID" value="XM_016846619.2"/>
</dbReference>
<keyword evidence="2" id="KW-0472">Membrane</keyword>
<dbReference type="InterPro" id="IPR036390">
    <property type="entry name" value="WH_DNA-bd_sf"/>
</dbReference>
<dbReference type="AlphaFoldDB" id="A0A1U8KM81"/>
<evidence type="ECO:0000313" key="5">
    <source>
        <dbReference type="RefSeq" id="XP_016702108.2"/>
    </source>
</evidence>
<dbReference type="Proteomes" id="UP000818029">
    <property type="component" value="Chromosome A01"/>
</dbReference>
<keyword evidence="2" id="KW-1133">Transmembrane helix</keyword>
<dbReference type="InterPro" id="IPR058192">
    <property type="entry name" value="WHD_ROQ1-like"/>
</dbReference>
<dbReference type="Gene3D" id="3.80.10.10">
    <property type="entry name" value="Ribonuclease Inhibitor"/>
    <property type="match status" value="1"/>
</dbReference>
<dbReference type="KEGG" id="ghi:107917247"/>
<dbReference type="GO" id="GO:0043531">
    <property type="term" value="F:ADP binding"/>
    <property type="evidence" value="ECO:0007669"/>
    <property type="project" value="InterPro"/>
</dbReference>
<dbReference type="STRING" id="3635.A0A1U8KM81"/>
<evidence type="ECO:0000256" key="2">
    <source>
        <dbReference type="SAM" id="Phobius"/>
    </source>
</evidence>
<name>A0A1U8KM81_GOSHI</name>
<keyword evidence="4" id="KW-1185">Reference proteome</keyword>
<dbReference type="PANTHER" id="PTHR11017:SF559">
    <property type="entry name" value="DISEASE RESISTANCE PROTEIN CHL1"/>
    <property type="match status" value="1"/>
</dbReference>
<dbReference type="SMR" id="A0A1U8KM81"/>
<proteinExistence type="predicted"/>
<reference evidence="4" key="1">
    <citation type="journal article" date="2020" name="Nat. Genet.">
        <title>Genomic diversifications of five Gossypium allopolyploid species and their impact on cotton improvement.</title>
        <authorList>
            <person name="Chen Z.J."/>
            <person name="Sreedasyam A."/>
            <person name="Ando A."/>
            <person name="Song Q."/>
            <person name="De Santiago L.M."/>
            <person name="Hulse-Kemp A.M."/>
            <person name="Ding M."/>
            <person name="Ye W."/>
            <person name="Kirkbride R.C."/>
            <person name="Jenkins J."/>
            <person name="Plott C."/>
            <person name="Lovell J."/>
            <person name="Lin Y.M."/>
            <person name="Vaughn R."/>
            <person name="Liu B."/>
            <person name="Simpson S."/>
            <person name="Scheffler B.E."/>
            <person name="Wen L."/>
            <person name="Saski C.A."/>
            <person name="Grover C.E."/>
            <person name="Hu G."/>
            <person name="Conover J.L."/>
            <person name="Carlson J.W."/>
            <person name="Shu S."/>
            <person name="Boston L.B."/>
            <person name="Williams M."/>
            <person name="Peterson D.G."/>
            <person name="McGee K."/>
            <person name="Jones D.C."/>
            <person name="Wendel J.F."/>
            <person name="Stelly D.M."/>
            <person name="Grimwood J."/>
            <person name="Schmutz J."/>
        </authorList>
    </citation>
    <scope>NUCLEOTIDE SEQUENCE [LARGE SCALE GENOMIC DNA]</scope>
    <source>
        <strain evidence="4">cv. TM-1</strain>
    </source>
</reference>
<dbReference type="PRINTS" id="PR00364">
    <property type="entry name" value="DISEASERSIST"/>
</dbReference>
<protein>
    <submittedName>
        <fullName evidence="5">TMV resistance protein N-like</fullName>
    </submittedName>
</protein>
<dbReference type="InterPro" id="IPR044974">
    <property type="entry name" value="Disease_R_plants"/>
</dbReference>
<dbReference type="PaxDb" id="3635-A0A1U8KM81"/>
<feature type="domain" description="Disease resistance protein Roq1-like winged-helix" evidence="3">
    <location>
        <begin position="204"/>
        <end position="275"/>
    </location>
</feature>